<dbReference type="Gene3D" id="3.30.450.330">
    <property type="match status" value="1"/>
</dbReference>
<comment type="similarity">
    <text evidence="2">Belongs to the transpeptidase family.</text>
</comment>
<dbReference type="Proteomes" id="UP001260872">
    <property type="component" value="Unassembled WGS sequence"/>
</dbReference>
<comment type="caution">
    <text evidence="6">The sequence shown here is derived from an EMBL/GenBank/DDBJ whole genome shotgun (WGS) entry which is preliminary data.</text>
</comment>
<feature type="domain" description="Penicillin-binding protein transpeptidase" evidence="4">
    <location>
        <begin position="277"/>
        <end position="572"/>
    </location>
</feature>
<evidence type="ECO:0000313" key="6">
    <source>
        <dbReference type="EMBL" id="MDR5712535.1"/>
    </source>
</evidence>
<comment type="subcellular location">
    <subcellularLocation>
        <location evidence="1">Membrane</location>
    </subcellularLocation>
</comment>
<dbReference type="Pfam" id="PF03717">
    <property type="entry name" value="PBP_dimer"/>
    <property type="match status" value="1"/>
</dbReference>
<keyword evidence="7" id="KW-1185">Reference proteome</keyword>
<dbReference type="PANTHER" id="PTHR30627:SF1">
    <property type="entry name" value="PEPTIDOGLYCAN D,D-TRANSPEPTIDASE FTSI"/>
    <property type="match status" value="1"/>
</dbReference>
<feature type="domain" description="Penicillin-binding protein dimerisation" evidence="5">
    <location>
        <begin position="63"/>
        <end position="223"/>
    </location>
</feature>
<evidence type="ECO:0000259" key="4">
    <source>
        <dbReference type="Pfam" id="PF00905"/>
    </source>
</evidence>
<evidence type="ECO:0000256" key="2">
    <source>
        <dbReference type="ARBA" id="ARBA00007171"/>
    </source>
</evidence>
<dbReference type="Gene3D" id="3.90.1310.10">
    <property type="entry name" value="Penicillin-binding protein 2a (Domain 2)"/>
    <property type="match status" value="1"/>
</dbReference>
<sequence>MTAKPTFSKAQRQRILSFRMRIALAMLLAVLLVLGGRLFHVQGLDPAGHAQQALSERLRTVPVPAARGDILDAQGRILATSVERYNIVADQRLTGEDYQLRDPETGLVSTVTREQTVAELASILDLEPETVEDRLLGEAHYSVIARTVTPETRSQVMDLNIPGIYAEPVSQRSYPAGPVAGSIVGFVGEDGPLEGVEASQDEALTGEDGERIYEIGADGVRIPTGTFEEIPAEDGQDVQLTIDQDLQWFAQESIAAKTNEYNAVWGNATVVDLREGQEGRILAMADSQSVDPANPGESDELFRRPIALTQDFEPGSGGKSITFALALEEGVVEPTDGFTVPYRYTVDGETIQNARSHSEYDMTAAGIYARSYNTGTVMIGNQVDEQTRYDYMQKVGFGQPLDIGLGIEAQSILRPPEEWDARQPLTTQFGQGYTGSVLHNVQLYQILANDGIKMPLHIVDSYVDADGTHHEPDLSAPEQVFSEETSDEMLKLMEGVVDYGSARGAAIEGYRVGGKTGTAEAAGEHGGFDGFTVNFIGVAPLDDPQFLVSVTVHRPAGQFGDWDLTDTFRDIMSYTLSSYDVPPTGAESESYDGFVGERQDYPW</sequence>
<dbReference type="SUPFAM" id="SSF56519">
    <property type="entry name" value="Penicillin binding protein dimerisation domain"/>
    <property type="match status" value="1"/>
</dbReference>
<evidence type="ECO:0000256" key="1">
    <source>
        <dbReference type="ARBA" id="ARBA00004370"/>
    </source>
</evidence>
<organism evidence="6 7">
    <name type="scientific">Nesterenkonia flava</name>
    <dbReference type="NCBI Taxonomy" id="469799"/>
    <lineage>
        <taxon>Bacteria</taxon>
        <taxon>Bacillati</taxon>
        <taxon>Actinomycetota</taxon>
        <taxon>Actinomycetes</taxon>
        <taxon>Micrococcales</taxon>
        <taxon>Micrococcaceae</taxon>
        <taxon>Nesterenkonia</taxon>
    </lineage>
</organism>
<evidence type="ECO:0000313" key="7">
    <source>
        <dbReference type="Proteomes" id="UP001260872"/>
    </source>
</evidence>
<accession>A0ABU1FV39</accession>
<dbReference type="RefSeq" id="WP_310537909.1">
    <property type="nucleotide sequence ID" value="NZ_BAAAOC010000082.1"/>
</dbReference>
<dbReference type="EMBL" id="JAVKGT010000028">
    <property type="protein sequence ID" value="MDR5712535.1"/>
    <property type="molecule type" value="Genomic_DNA"/>
</dbReference>
<dbReference type="Gene3D" id="3.40.710.10">
    <property type="entry name" value="DD-peptidase/beta-lactamase superfamily"/>
    <property type="match status" value="1"/>
</dbReference>
<dbReference type="InterPro" id="IPR036138">
    <property type="entry name" value="PBP_dimer_sf"/>
</dbReference>
<reference evidence="7" key="1">
    <citation type="submission" date="2023-07" db="EMBL/GenBank/DDBJ databases">
        <title>Description of three actinobacteria isolated from air of manufacturing shop in a pharmaceutical factory.</title>
        <authorList>
            <person name="Zhang D.-F."/>
        </authorList>
    </citation>
    <scope>NUCLEOTIDE SEQUENCE [LARGE SCALE GENOMIC DNA]</scope>
    <source>
        <strain evidence="7">CCTCC AB 207010</strain>
    </source>
</reference>
<evidence type="ECO:0000256" key="3">
    <source>
        <dbReference type="ARBA" id="ARBA00023136"/>
    </source>
</evidence>
<dbReference type="Pfam" id="PF00905">
    <property type="entry name" value="Transpeptidase"/>
    <property type="match status" value="1"/>
</dbReference>
<dbReference type="InterPro" id="IPR012338">
    <property type="entry name" value="Beta-lactam/transpept-like"/>
</dbReference>
<gene>
    <name evidence="6" type="ORF">RH857_10390</name>
</gene>
<dbReference type="SUPFAM" id="SSF56601">
    <property type="entry name" value="beta-lactamase/transpeptidase-like"/>
    <property type="match status" value="1"/>
</dbReference>
<dbReference type="InterPro" id="IPR005311">
    <property type="entry name" value="PBP_dimer"/>
</dbReference>
<dbReference type="PANTHER" id="PTHR30627">
    <property type="entry name" value="PEPTIDOGLYCAN D,D-TRANSPEPTIDASE"/>
    <property type="match status" value="1"/>
</dbReference>
<keyword evidence="3" id="KW-0472">Membrane</keyword>
<name>A0ABU1FV39_9MICC</name>
<protein>
    <submittedName>
        <fullName evidence="6">Penicillin-binding protein 2</fullName>
    </submittedName>
</protein>
<evidence type="ECO:0000259" key="5">
    <source>
        <dbReference type="Pfam" id="PF03717"/>
    </source>
</evidence>
<dbReference type="InterPro" id="IPR001460">
    <property type="entry name" value="PCN-bd_Tpept"/>
</dbReference>
<proteinExistence type="inferred from homology"/>
<dbReference type="InterPro" id="IPR050515">
    <property type="entry name" value="Beta-lactam/transpept"/>
</dbReference>